<evidence type="ECO:0000256" key="6">
    <source>
        <dbReference type="ARBA" id="ARBA00022764"/>
    </source>
</evidence>
<dbReference type="AlphaFoldDB" id="D9SUT1"/>
<evidence type="ECO:0000256" key="1">
    <source>
        <dbReference type="ARBA" id="ARBA00004196"/>
    </source>
</evidence>
<keyword evidence="5 10" id="KW-0732">Signal</keyword>
<evidence type="ECO:0000256" key="7">
    <source>
        <dbReference type="ARBA" id="ARBA00022837"/>
    </source>
</evidence>
<evidence type="ECO:0000313" key="13">
    <source>
        <dbReference type="Proteomes" id="UP000002730"/>
    </source>
</evidence>
<feature type="domain" description="Periplasmic binding protein" evidence="11">
    <location>
        <begin position="43"/>
        <end position="323"/>
    </location>
</feature>
<dbReference type="PROSITE" id="PS51257">
    <property type="entry name" value="PROKAR_LIPOPROTEIN"/>
    <property type="match status" value="1"/>
</dbReference>
<evidence type="ECO:0000256" key="3">
    <source>
        <dbReference type="ARBA" id="ARBA00022597"/>
    </source>
</evidence>
<evidence type="ECO:0000313" key="12">
    <source>
        <dbReference type="EMBL" id="ADL50986.1"/>
    </source>
</evidence>
<evidence type="ECO:0000259" key="11">
    <source>
        <dbReference type="Pfam" id="PF13407"/>
    </source>
</evidence>
<dbReference type="PANTHER" id="PTHR30036:SF2">
    <property type="entry name" value="D-GALACTOSE_METHYL-GALACTOSIDE BINDING PERIPLASMIC PROTEIN MGLB"/>
    <property type="match status" value="1"/>
</dbReference>
<dbReference type="SUPFAM" id="SSF53822">
    <property type="entry name" value="Periplasmic binding protein-like I"/>
    <property type="match status" value="1"/>
</dbReference>
<keyword evidence="2" id="KW-0813">Transport</keyword>
<evidence type="ECO:0000256" key="10">
    <source>
        <dbReference type="SAM" id="SignalP"/>
    </source>
</evidence>
<dbReference type="InterPro" id="IPR044085">
    <property type="entry name" value="MglB-like_PBP1"/>
</dbReference>
<protein>
    <recommendedName>
        <fullName evidence="9">D-galactose/methyl-galactoside binding periplasmic protein MglB</fullName>
    </recommendedName>
</protein>
<sequence>MKIFRKIIANSIVMVLITISLSSCNKNSITTNLNIKASNPINVGVLLYSFDDIFTALIKENLEKIQNQNPDKIKFTFFDGKANLSIQQELIQKIIDMNFDLIITTFDDKKEGILENIINKIKQKNTPIIFFNATIDPNVIKAYKKAIIINTNVEQSGIQQGNIIIDAWNTNRKSIDRNKDNILQYILLQGSPDSYAAIVRSKSVIKTINDAGIKTEQLSSIVCNWEKDCAKTSISSLFLRYGNKLDIIIANNDAMAIGAIETLQKFGYNLENNNKNIAVIGIDAIPPAQDLIKKGVMLGSVIQDPHVMAETLFKVGMNLVDGRNPTEGTDYKFDETGVKLILPYQEFTKKTLPSDNNPLP</sequence>
<name>D9SUT1_CLOC7</name>
<dbReference type="GO" id="GO:0030246">
    <property type="term" value="F:carbohydrate binding"/>
    <property type="evidence" value="ECO:0007669"/>
    <property type="project" value="InterPro"/>
</dbReference>
<evidence type="ECO:0000256" key="8">
    <source>
        <dbReference type="ARBA" id="ARBA00034323"/>
    </source>
</evidence>
<dbReference type="Gene3D" id="3.40.50.2300">
    <property type="match status" value="2"/>
</dbReference>
<dbReference type="Proteomes" id="UP000002730">
    <property type="component" value="Chromosome"/>
</dbReference>
<dbReference type="InterPro" id="IPR025997">
    <property type="entry name" value="SBP_2_dom"/>
</dbReference>
<organism evidence="12 13">
    <name type="scientific">Clostridium cellulovorans (strain ATCC 35296 / DSM 3052 / OCM 3 / 743B)</name>
    <dbReference type="NCBI Taxonomy" id="573061"/>
    <lineage>
        <taxon>Bacteria</taxon>
        <taxon>Bacillati</taxon>
        <taxon>Bacillota</taxon>
        <taxon>Clostridia</taxon>
        <taxon>Eubacteriales</taxon>
        <taxon>Clostridiaceae</taxon>
        <taxon>Clostridium</taxon>
    </lineage>
</organism>
<dbReference type="InterPro" id="IPR028082">
    <property type="entry name" value="Peripla_BP_I"/>
</dbReference>
<dbReference type="EMBL" id="CP002160">
    <property type="protein sequence ID" value="ADL50986.1"/>
    <property type="molecule type" value="Genomic_DNA"/>
</dbReference>
<dbReference type="GO" id="GO:0030288">
    <property type="term" value="C:outer membrane-bounded periplasmic space"/>
    <property type="evidence" value="ECO:0007669"/>
    <property type="project" value="TreeGrafter"/>
</dbReference>
<evidence type="ECO:0000256" key="9">
    <source>
        <dbReference type="ARBA" id="ARBA00034344"/>
    </source>
</evidence>
<dbReference type="eggNOG" id="COG1879">
    <property type="taxonomic scope" value="Bacteria"/>
</dbReference>
<dbReference type="GO" id="GO:0046872">
    <property type="term" value="F:metal ion binding"/>
    <property type="evidence" value="ECO:0007669"/>
    <property type="project" value="UniProtKB-KW"/>
</dbReference>
<keyword evidence="3" id="KW-0762">Sugar transport</keyword>
<dbReference type="STRING" id="573061.Clocel_1231"/>
<keyword evidence="7" id="KW-0106">Calcium</keyword>
<accession>D9SUT1</accession>
<reference evidence="12 13" key="1">
    <citation type="submission" date="2010-08" db="EMBL/GenBank/DDBJ databases">
        <title>Complete sequence of Clostridium cellulovorans 743B.</title>
        <authorList>
            <consortium name="US DOE Joint Genome Institute"/>
            <person name="Lucas S."/>
            <person name="Copeland A."/>
            <person name="Lapidus A."/>
            <person name="Cheng J.-F."/>
            <person name="Bruce D."/>
            <person name="Goodwin L."/>
            <person name="Pitluck S."/>
            <person name="Chertkov O."/>
            <person name="Detter J.C."/>
            <person name="Han C."/>
            <person name="Tapia R."/>
            <person name="Land M."/>
            <person name="Hauser L."/>
            <person name="Chang Y.-J."/>
            <person name="Jeffries C."/>
            <person name="Kyrpides N."/>
            <person name="Ivanova N."/>
            <person name="Mikhailova N."/>
            <person name="Hemme C.L."/>
            <person name="Woyke T."/>
        </authorList>
    </citation>
    <scope>NUCLEOTIDE SEQUENCE [LARGE SCALE GENOMIC DNA]</scope>
    <source>
        <strain evidence="13">ATCC 35296 / DSM 3052 / OCM 3 / 743B</strain>
    </source>
</reference>
<proteinExistence type="predicted"/>
<dbReference type="InterPro" id="IPR050555">
    <property type="entry name" value="Bact_Solute-Bind_Prot2"/>
</dbReference>
<dbReference type="RefSeq" id="WP_010076156.1">
    <property type="nucleotide sequence ID" value="NC_014393.1"/>
</dbReference>
<dbReference type="Pfam" id="PF13407">
    <property type="entry name" value="Peripla_BP_4"/>
    <property type="match status" value="1"/>
</dbReference>
<keyword evidence="6" id="KW-0574">Periplasm</keyword>
<dbReference type="CDD" id="cd01539">
    <property type="entry name" value="PBP1_GGBP"/>
    <property type="match status" value="1"/>
</dbReference>
<keyword evidence="13" id="KW-1185">Reference proteome</keyword>
<comment type="subcellular location">
    <subcellularLocation>
        <location evidence="1">Cell envelope</location>
    </subcellularLocation>
</comment>
<keyword evidence="4" id="KW-0479">Metal-binding</keyword>
<dbReference type="OrthoDB" id="9769193at2"/>
<comment type="subunit">
    <text evidence="8">The ABC transporter complex is composed of one ATP-binding protein (MglA), two transmembrane proteins (MglC) and a solute-binding protein (MglB).</text>
</comment>
<feature type="signal peptide" evidence="10">
    <location>
        <begin position="1"/>
        <end position="25"/>
    </location>
</feature>
<evidence type="ECO:0000256" key="4">
    <source>
        <dbReference type="ARBA" id="ARBA00022723"/>
    </source>
</evidence>
<dbReference type="KEGG" id="ccb:Clocel_1231"/>
<dbReference type="PANTHER" id="PTHR30036">
    <property type="entry name" value="D-XYLOSE-BINDING PERIPLASMIC PROTEIN"/>
    <property type="match status" value="1"/>
</dbReference>
<feature type="chain" id="PRO_5038695531" description="D-galactose/methyl-galactoside binding periplasmic protein MglB" evidence="10">
    <location>
        <begin position="26"/>
        <end position="360"/>
    </location>
</feature>
<evidence type="ECO:0000256" key="2">
    <source>
        <dbReference type="ARBA" id="ARBA00022448"/>
    </source>
</evidence>
<gene>
    <name evidence="12" type="ordered locus">Clocel_1231</name>
</gene>
<evidence type="ECO:0000256" key="5">
    <source>
        <dbReference type="ARBA" id="ARBA00022729"/>
    </source>
</evidence>
<dbReference type="HOGENOM" id="CLU_037628_3_1_9"/>